<dbReference type="RefSeq" id="WP_154372048.1">
    <property type="nucleotide sequence ID" value="NZ_WKJJ01000004.1"/>
</dbReference>
<dbReference type="EMBL" id="WKJJ01000004">
    <property type="protein sequence ID" value="MRV71476.1"/>
    <property type="molecule type" value="Genomic_DNA"/>
</dbReference>
<comment type="caution">
    <text evidence="1">The sequence shown here is derived from an EMBL/GenBank/DDBJ whole genome shotgun (WGS) entry which is preliminary data.</text>
</comment>
<evidence type="ECO:0000313" key="1">
    <source>
        <dbReference type="EMBL" id="MRV71476.1"/>
    </source>
</evidence>
<dbReference type="Proteomes" id="UP000446768">
    <property type="component" value="Unassembled WGS sequence"/>
</dbReference>
<organism evidence="1 2">
    <name type="scientific">Pseudoduganella rivuli</name>
    <dbReference type="NCBI Taxonomy" id="2666085"/>
    <lineage>
        <taxon>Bacteria</taxon>
        <taxon>Pseudomonadati</taxon>
        <taxon>Pseudomonadota</taxon>
        <taxon>Betaproteobacteria</taxon>
        <taxon>Burkholderiales</taxon>
        <taxon>Oxalobacteraceae</taxon>
        <taxon>Telluria group</taxon>
        <taxon>Pseudoduganella</taxon>
    </lineage>
</organism>
<proteinExistence type="predicted"/>
<reference evidence="1 2" key="1">
    <citation type="submission" date="2019-11" db="EMBL/GenBank/DDBJ databases">
        <title>Novel species isolated from a subtropical stream in China.</title>
        <authorList>
            <person name="Lu H."/>
        </authorList>
    </citation>
    <scope>NUCLEOTIDE SEQUENCE [LARGE SCALE GENOMIC DNA]</scope>
    <source>
        <strain evidence="1 2">FT92W</strain>
    </source>
</reference>
<keyword evidence="2" id="KW-1185">Reference proteome</keyword>
<accession>A0A7X2LRQ4</accession>
<name>A0A7X2LRQ4_9BURK</name>
<dbReference type="AlphaFoldDB" id="A0A7X2LRQ4"/>
<evidence type="ECO:0000313" key="2">
    <source>
        <dbReference type="Proteomes" id="UP000446768"/>
    </source>
</evidence>
<protein>
    <submittedName>
        <fullName evidence="1">Uncharacterized protein</fullName>
    </submittedName>
</protein>
<sequence length="134" mass="15615">MNTFPVLTADRATIRAFEIEYPYITTRALARLLAATDGVSDIHRRRLSGDVKLVFNFHAQPYVVWEPRDGDGRYRIAPENEEAFGAEVSTLRATFERYRPPILRALYGSFVTSWLFTHRSKKRSGRRTYMVRTR</sequence>
<gene>
    <name evidence="1" type="ORF">GJ700_07040</name>
</gene>